<dbReference type="InterPro" id="IPR008670">
    <property type="entry name" value="CoA_reduct_LuxC"/>
</dbReference>
<dbReference type="AlphaFoldDB" id="A0A375ACD4"/>
<accession>A0A375ACD4</accession>
<name>A0A375ACD4_9GAMM</name>
<protein>
    <submittedName>
        <fullName evidence="2">Coenzyme F390 synthetase</fullName>
    </submittedName>
</protein>
<reference evidence="2 3" key="1">
    <citation type="submission" date="2016-09" db="EMBL/GenBank/DDBJ databases">
        <authorList>
            <person name="Reverchon S."/>
            <person name="Nasser W."/>
            <person name="Leonard S."/>
            <person name="Brochier C."/>
            <person name="Duprey A."/>
        </authorList>
    </citation>
    <scope>NUCLEOTIDE SEQUENCE [LARGE SCALE GENOMIC DNA]</scope>
    <source>
        <strain evidence="2 3">174/2</strain>
    </source>
</reference>
<dbReference type="EMBL" id="LT615367">
    <property type="protein sequence ID" value="SLM63733.1"/>
    <property type="molecule type" value="Genomic_DNA"/>
</dbReference>
<keyword evidence="3" id="KW-1185">Reference proteome</keyword>
<sequence length="396" mass="44939">MLHNFERITILVGSQLLIEQLSEARPLIAFESRVIDFLDSLSKNIFKNTKAKDHPDVITLAFWCRKASILGIKDKEYPSLGYRLGRGVAFHIAPSNVALNFAYSLFSGLLTGNASVVRVPSKAFPQIDLLCEEINRTLSDFPDLSPYIILLRYPRDKIINDYFSSICRTRLIWGGDLTISTLQASPANPRNLDIVFSDRYSICIIDAESYLAVENKEKIASDFYNDTLLSDQNACTSPKLIVWLGNNKTTAMSLFWEKFSILANERYELNAVSAVRKLADFYKLCASHDGVKKISDDNNTVFRIQLSHLDNNTMSYSGNCGYFMEYMADDISEIYPVCGERCQTIATLGVRNEVIHDFMMHYKPLGIDRVVPIGKTLDFSMKWDGYDLVYSMTRGF</sequence>
<dbReference type="Pfam" id="PF05893">
    <property type="entry name" value="LuxC"/>
    <property type="match status" value="1"/>
</dbReference>
<organism evidence="2 3">
    <name type="scientific">Dickeya aquatica</name>
    <dbReference type="NCBI Taxonomy" id="1401087"/>
    <lineage>
        <taxon>Bacteria</taxon>
        <taxon>Pseudomonadati</taxon>
        <taxon>Pseudomonadota</taxon>
        <taxon>Gammaproteobacteria</taxon>
        <taxon>Enterobacterales</taxon>
        <taxon>Pectobacteriaceae</taxon>
        <taxon>Dickeya</taxon>
    </lineage>
</organism>
<dbReference type="Proteomes" id="UP000294820">
    <property type="component" value="Chromosome 1"/>
</dbReference>
<dbReference type="KEGG" id="daq:DAQ1742_02884"/>
<gene>
    <name evidence="2" type="ORF">DAQ1742_02884</name>
</gene>
<evidence type="ECO:0000313" key="2">
    <source>
        <dbReference type="EMBL" id="SLM63733.1"/>
    </source>
</evidence>
<evidence type="ECO:0000313" key="3">
    <source>
        <dbReference type="Proteomes" id="UP000294820"/>
    </source>
</evidence>
<dbReference type="RefSeq" id="WP_035340983.1">
    <property type="nucleotide sequence ID" value="NZ_LT615367.1"/>
</dbReference>
<dbReference type="GO" id="GO:0008218">
    <property type="term" value="P:bioluminescence"/>
    <property type="evidence" value="ECO:0007669"/>
    <property type="project" value="InterPro"/>
</dbReference>
<dbReference type="GO" id="GO:0003995">
    <property type="term" value="F:acyl-CoA dehydrogenase activity"/>
    <property type="evidence" value="ECO:0007669"/>
    <property type="project" value="InterPro"/>
</dbReference>
<keyword evidence="1" id="KW-0521">NADP</keyword>
<proteinExistence type="predicted"/>
<evidence type="ECO:0000256" key="1">
    <source>
        <dbReference type="ARBA" id="ARBA00022857"/>
    </source>
</evidence>